<evidence type="ECO:0000256" key="5">
    <source>
        <dbReference type="ARBA" id="ARBA00021745"/>
    </source>
</evidence>
<evidence type="ECO:0000256" key="7">
    <source>
        <dbReference type="ARBA" id="ARBA00022679"/>
    </source>
</evidence>
<evidence type="ECO:0000256" key="1">
    <source>
        <dbReference type="ARBA" id="ARBA00004240"/>
    </source>
</evidence>
<reference evidence="19" key="1">
    <citation type="submission" date="2021-08" db="EMBL/GenBank/DDBJ databases">
        <authorList>
            <person name="Misof B."/>
            <person name="Oliver O."/>
            <person name="Podsiadlowski L."/>
            <person name="Donath A."/>
            <person name="Peters R."/>
            <person name="Mayer C."/>
            <person name="Rust J."/>
            <person name="Gunkel S."/>
            <person name="Lesny P."/>
            <person name="Martin S."/>
            <person name="Oeyen J.P."/>
            <person name="Petersen M."/>
            <person name="Panagiotis P."/>
            <person name="Wilbrandt J."/>
            <person name="Tanja T."/>
        </authorList>
    </citation>
    <scope>NUCLEOTIDE SEQUENCE</scope>
    <source>
        <strain evidence="19">GBR_01_08_01A</strain>
        <tissue evidence="19">Thorax + abdomen</tissue>
    </source>
</reference>
<gene>
    <name evidence="19" type="ORF">KPH14_001182</name>
</gene>
<dbReference type="PROSITE" id="PS50195">
    <property type="entry name" value="PX"/>
    <property type="match status" value="1"/>
</dbReference>
<evidence type="ECO:0000256" key="10">
    <source>
        <dbReference type="ARBA" id="ARBA00023157"/>
    </source>
</evidence>
<evidence type="ECO:0000256" key="2">
    <source>
        <dbReference type="ARBA" id="ARBA00004922"/>
    </source>
</evidence>
<dbReference type="EC" id="2.4.1.221" evidence="4"/>
<comment type="catalytic activity">
    <reaction evidence="16">
        <text>L-seryl-[protein] + GDP-beta-L-fucose = 3-O-(alpha-L-fucosyl)-L-seryl-[protein] + GDP + H(+)</text>
        <dbReference type="Rhea" id="RHEA:63644"/>
        <dbReference type="Rhea" id="RHEA-COMP:9863"/>
        <dbReference type="Rhea" id="RHEA-COMP:17914"/>
        <dbReference type="ChEBI" id="CHEBI:15378"/>
        <dbReference type="ChEBI" id="CHEBI:29999"/>
        <dbReference type="ChEBI" id="CHEBI:57273"/>
        <dbReference type="ChEBI" id="CHEBI:58189"/>
        <dbReference type="ChEBI" id="CHEBI:189632"/>
        <dbReference type="EC" id="2.4.1.221"/>
    </reaction>
    <physiologicalReaction direction="left-to-right" evidence="16">
        <dbReference type="Rhea" id="RHEA:63645"/>
    </physiologicalReaction>
</comment>
<evidence type="ECO:0000256" key="3">
    <source>
        <dbReference type="ARBA" id="ARBA00010626"/>
    </source>
</evidence>
<evidence type="ECO:0000313" key="20">
    <source>
        <dbReference type="Proteomes" id="UP001258017"/>
    </source>
</evidence>
<evidence type="ECO:0000256" key="15">
    <source>
        <dbReference type="ARBA" id="ARBA00047273"/>
    </source>
</evidence>
<dbReference type="Proteomes" id="UP001258017">
    <property type="component" value="Unassembled WGS sequence"/>
</dbReference>
<dbReference type="InterPro" id="IPR036871">
    <property type="entry name" value="PX_dom_sf"/>
</dbReference>
<feature type="region of interest" description="Disordered" evidence="17">
    <location>
        <begin position="398"/>
        <end position="426"/>
    </location>
</feature>
<dbReference type="AlphaFoldDB" id="A0AAD9RQB6"/>
<dbReference type="Pfam" id="PF09770">
    <property type="entry name" value="PAT1"/>
    <property type="match status" value="1"/>
</dbReference>
<dbReference type="GO" id="GO:0005783">
    <property type="term" value="C:endoplasmic reticulum"/>
    <property type="evidence" value="ECO:0007669"/>
    <property type="project" value="UniProtKB-SubCell"/>
</dbReference>
<evidence type="ECO:0000256" key="17">
    <source>
        <dbReference type="SAM" id="MobiDB-lite"/>
    </source>
</evidence>
<comment type="similarity">
    <text evidence="3">Belongs to the glycosyltransferase 65 family.</text>
</comment>
<dbReference type="GO" id="GO:0006004">
    <property type="term" value="P:fucose metabolic process"/>
    <property type="evidence" value="ECO:0007669"/>
    <property type="project" value="UniProtKB-KW"/>
</dbReference>
<evidence type="ECO:0000256" key="11">
    <source>
        <dbReference type="ARBA" id="ARBA00023180"/>
    </source>
</evidence>
<proteinExistence type="inferred from homology"/>
<dbReference type="InterPro" id="IPR001683">
    <property type="entry name" value="PX_dom"/>
</dbReference>
<comment type="catalytic activity">
    <reaction evidence="15">
        <text>L-threonyl-[protein] + GDP-beta-L-fucose = 3-O-(alpha-L-fucosyl)-L-threonyl-[protein] + GDP + H(+)</text>
        <dbReference type="Rhea" id="RHEA:70491"/>
        <dbReference type="Rhea" id="RHEA-COMP:11060"/>
        <dbReference type="Rhea" id="RHEA-COMP:17915"/>
        <dbReference type="ChEBI" id="CHEBI:15378"/>
        <dbReference type="ChEBI" id="CHEBI:30013"/>
        <dbReference type="ChEBI" id="CHEBI:57273"/>
        <dbReference type="ChEBI" id="CHEBI:58189"/>
        <dbReference type="ChEBI" id="CHEBI:189631"/>
        <dbReference type="EC" id="2.4.1.221"/>
    </reaction>
    <physiologicalReaction direction="left-to-right" evidence="15">
        <dbReference type="Rhea" id="RHEA:70492"/>
    </physiologicalReaction>
</comment>
<evidence type="ECO:0000256" key="16">
    <source>
        <dbReference type="ARBA" id="ARBA00048647"/>
    </source>
</evidence>
<dbReference type="GO" id="GO:0007219">
    <property type="term" value="P:Notch signaling pathway"/>
    <property type="evidence" value="ECO:0007669"/>
    <property type="project" value="UniProtKB-KW"/>
</dbReference>
<keyword evidence="20" id="KW-1185">Reference proteome</keyword>
<dbReference type="Gene3D" id="3.40.50.11350">
    <property type="match status" value="1"/>
</dbReference>
<comment type="caution">
    <text evidence="19">The sequence shown here is derived from an EMBL/GenBank/DDBJ whole genome shotgun (WGS) entry which is preliminary data.</text>
</comment>
<dbReference type="InterPro" id="IPR019167">
    <property type="entry name" value="PAT1_dom"/>
</dbReference>
<dbReference type="CDD" id="cd11302">
    <property type="entry name" value="O-FucT-1"/>
    <property type="match status" value="1"/>
</dbReference>
<dbReference type="SUPFAM" id="SSF64268">
    <property type="entry name" value="PX domain"/>
    <property type="match status" value="1"/>
</dbReference>
<reference evidence="19" key="2">
    <citation type="journal article" date="2023" name="Commun. Biol.">
        <title>Intrasexual cuticular hydrocarbon dimorphism in a wasp sheds light on hydrocarbon biosynthesis genes in Hymenoptera.</title>
        <authorList>
            <person name="Moris V.C."/>
            <person name="Podsiadlowski L."/>
            <person name="Martin S."/>
            <person name="Oeyen J.P."/>
            <person name="Donath A."/>
            <person name="Petersen M."/>
            <person name="Wilbrandt J."/>
            <person name="Misof B."/>
            <person name="Liedtke D."/>
            <person name="Thamm M."/>
            <person name="Scheiner R."/>
            <person name="Schmitt T."/>
            <person name="Niehuis O."/>
        </authorList>
    </citation>
    <scope>NUCLEOTIDE SEQUENCE</scope>
    <source>
        <strain evidence="19">GBR_01_08_01A</strain>
    </source>
</reference>
<keyword evidence="11" id="KW-0325">Glycoprotein</keyword>
<keyword evidence="6" id="KW-0328">Glycosyltransferase</keyword>
<dbReference type="Gene3D" id="3.30.1520.10">
    <property type="entry name" value="Phox-like domain"/>
    <property type="match status" value="1"/>
</dbReference>
<dbReference type="GO" id="GO:0046922">
    <property type="term" value="F:peptide-O-fucosyltransferase activity"/>
    <property type="evidence" value="ECO:0007669"/>
    <property type="project" value="UniProtKB-EC"/>
</dbReference>
<dbReference type="InterPro" id="IPR019378">
    <property type="entry name" value="GDP-Fuc_O-FucTrfase"/>
</dbReference>
<keyword evidence="10" id="KW-1015">Disulfide bond</keyword>
<evidence type="ECO:0000256" key="9">
    <source>
        <dbReference type="ARBA" id="ARBA00022976"/>
    </source>
</evidence>
<evidence type="ECO:0000256" key="4">
    <source>
        <dbReference type="ARBA" id="ARBA00012196"/>
    </source>
</evidence>
<dbReference type="Pfam" id="PF00787">
    <property type="entry name" value="PX"/>
    <property type="match status" value="1"/>
</dbReference>
<dbReference type="Gene3D" id="3.40.50.11340">
    <property type="match status" value="1"/>
</dbReference>
<evidence type="ECO:0000256" key="13">
    <source>
        <dbReference type="ARBA" id="ARBA00023277"/>
    </source>
</evidence>
<evidence type="ECO:0000256" key="8">
    <source>
        <dbReference type="ARBA" id="ARBA00022824"/>
    </source>
</evidence>
<feature type="compositionally biased region" description="Low complexity" evidence="17">
    <location>
        <begin position="275"/>
        <end position="294"/>
    </location>
</feature>
<comment type="subcellular location">
    <subcellularLocation>
        <location evidence="1">Endoplasmic reticulum</location>
    </subcellularLocation>
</comment>
<comment type="pathway">
    <text evidence="2">Protein modification; protein glycosylation.</text>
</comment>
<sequence>MADSFFGFDTTLLDGIDDGFDCPLLEDELGEEEYDALNDETFGSEATIGDWEKDHEKLAEITESSRPQHKNAPEKKNGVNVDIEDSLSHLVLDEKEGIVPRPGVWDSPNITLPKPRAPPSLASTLKNVCTVEELERGLIANRPPPGLTKPVQPQQQQKSDGSFIFEALSLNEKLQINGLPTSRFPPGLGLPGPHPMVIPPNLRLPHPQFMQHPRLLSNQAGNVLRYPLPPHVMLPHGAQRQPIHGPFTSNFLHPPHPNLGPPQFLRQDHPMMPPFSSNQSGHQQQHSFSHSGNQRNQNRLFYSNEQQGNHQPFFKNNQYLLRNHDRNNQRYYHYQHHGHPQGVNGLNNSGEYDEYAGLMSSREKQWLINIQLLQLNTNQPYVDDYYYTVFCDRQNKLNANQDQKDKKHNNNNGFQKDSRDREQPQHVASKVVYTPAQFENSLGKLQFSSVTAPRKIIDMDVVPNSDPQSTLQSQQKDTKKTRQLLLEIERMYTILLKIEDLSNPLAVLSEQQQQDNEIETNTVKKTGAELICMMLTSIAQLIQDDKVASMLSIRKGKTLLLRFLPHLNITEYSSQLEDLWTCILRSLAVIGRRDTHLLTNFYAEFRRWLDIVQDFNTVLRLARALSESATQPVKNNSLVFALVNKFGVSVLAALLEHAEKLYPTNETLSSEWSNFIITLVELIGDTSPCVAPCQPVATSTLNQHLSRVSSLKIDRDIDSDFIHSSNNNSNITIWSVNSKDIDFDINGYILYCPCMGRFGNQADHFLGALGFAKALNRTLVLPPWVEYRTGETRSIQVPFDTYFNVSKVQNCHKAMLMHDFMNDVAPTMWPPKERVSFCYSPRGKGESCNAKEGNPFGPFWDTFHIDFINSEFYSPLHYDVYHTDMATQWKQKYPARTWPILAFTGAPASFPVQLENKVLHKCLEWNKGIQAEAKAFVKNVLPRGGYIGIHLRNGIDWVRACEYTSMTPNLFAAPQCLGYRNERGKATTAMCLPSFDIILRHIKRVIRTGNDIKSVFVASDNNYMIDELTNALARLQVQVYRQPDPVSPHLDLAILGRANYFIGNCISTFSAFVAREREETNSVSGYQKIISDAMYQAFINGYRLVEVSHGRPYYVYCVELFETDSGICYFSERRYSEFSTLHRTLKKDNTNIAPFPPKRVRNSQPKVLEQRREALEVYIQKMLKLPVAKQQVLNFLGIEGQSSATSDKRGQKETHDLERIHSSTLGHHPVLTFHYDPYVHVNKNTSLPDIVTNGVLLGLYKS</sequence>
<feature type="region of interest" description="Disordered" evidence="17">
    <location>
        <begin position="248"/>
        <end position="295"/>
    </location>
</feature>
<keyword evidence="7" id="KW-0808">Transferase</keyword>
<dbReference type="GO" id="GO:0035091">
    <property type="term" value="F:phosphatidylinositol binding"/>
    <property type="evidence" value="ECO:0007669"/>
    <property type="project" value="InterPro"/>
</dbReference>
<accession>A0AAD9RQB6</accession>
<evidence type="ECO:0000313" key="19">
    <source>
        <dbReference type="EMBL" id="KAK2583914.1"/>
    </source>
</evidence>
<organism evidence="19 20">
    <name type="scientific">Odynerus spinipes</name>
    <dbReference type="NCBI Taxonomy" id="1348599"/>
    <lineage>
        <taxon>Eukaryota</taxon>
        <taxon>Metazoa</taxon>
        <taxon>Ecdysozoa</taxon>
        <taxon>Arthropoda</taxon>
        <taxon>Hexapoda</taxon>
        <taxon>Insecta</taxon>
        <taxon>Pterygota</taxon>
        <taxon>Neoptera</taxon>
        <taxon>Endopterygota</taxon>
        <taxon>Hymenoptera</taxon>
        <taxon>Apocrita</taxon>
        <taxon>Aculeata</taxon>
        <taxon>Vespoidea</taxon>
        <taxon>Vespidae</taxon>
        <taxon>Eumeninae</taxon>
        <taxon>Odynerus</taxon>
    </lineage>
</organism>
<evidence type="ECO:0000256" key="6">
    <source>
        <dbReference type="ARBA" id="ARBA00022676"/>
    </source>
</evidence>
<dbReference type="PANTHER" id="PTHR21420:SF10">
    <property type="entry name" value="GDP-FUCOSE PROTEIN O-FUCOSYLTRANSFERASE 1"/>
    <property type="match status" value="1"/>
</dbReference>
<keyword evidence="9" id="KW-0914">Notch signaling pathway</keyword>
<dbReference type="InterPro" id="IPR039922">
    <property type="entry name" value="POFUT1"/>
</dbReference>
<evidence type="ECO:0000256" key="12">
    <source>
        <dbReference type="ARBA" id="ARBA00023253"/>
    </source>
</evidence>
<keyword evidence="8" id="KW-0256">Endoplasmic reticulum</keyword>
<dbReference type="PANTHER" id="PTHR21420">
    <property type="entry name" value="GDP-FUCOSE PROTEIN O-FUCOSYLTRANSFERASE 1"/>
    <property type="match status" value="1"/>
</dbReference>
<keyword evidence="12" id="KW-0294">Fucose metabolism</keyword>
<dbReference type="Pfam" id="PF10250">
    <property type="entry name" value="O-FucT"/>
    <property type="match status" value="1"/>
</dbReference>
<protein>
    <recommendedName>
        <fullName evidence="5">GDP-fucose protein O-fucosyltransferase 1</fullName>
        <ecNumber evidence="4">2.4.1.221</ecNumber>
    </recommendedName>
    <alternativeName>
        <fullName evidence="14">Peptide-O-fucosyltransferase 1</fullName>
    </alternativeName>
</protein>
<name>A0AAD9RQB6_9HYME</name>
<dbReference type="EMBL" id="JAIFRP010000029">
    <property type="protein sequence ID" value="KAK2583914.1"/>
    <property type="molecule type" value="Genomic_DNA"/>
</dbReference>
<evidence type="ECO:0000259" key="18">
    <source>
        <dbReference type="PROSITE" id="PS50195"/>
    </source>
</evidence>
<evidence type="ECO:0000256" key="14">
    <source>
        <dbReference type="ARBA" id="ARBA00033080"/>
    </source>
</evidence>
<feature type="region of interest" description="Disordered" evidence="17">
    <location>
        <begin position="61"/>
        <end position="80"/>
    </location>
</feature>
<dbReference type="SMART" id="SM00312">
    <property type="entry name" value="PX"/>
    <property type="match status" value="1"/>
</dbReference>
<feature type="domain" description="PX" evidence="18">
    <location>
        <begin position="1094"/>
        <end position="1204"/>
    </location>
</feature>
<keyword evidence="13" id="KW-0119">Carbohydrate metabolism</keyword>